<gene>
    <name evidence="1" type="ORF">Gogos_015133</name>
</gene>
<organism evidence="1 2">
    <name type="scientific">Gossypium gossypioides</name>
    <name type="common">Mexican cotton</name>
    <name type="synonym">Selera gossypioides</name>
    <dbReference type="NCBI Taxonomy" id="34282"/>
    <lineage>
        <taxon>Eukaryota</taxon>
        <taxon>Viridiplantae</taxon>
        <taxon>Streptophyta</taxon>
        <taxon>Embryophyta</taxon>
        <taxon>Tracheophyta</taxon>
        <taxon>Spermatophyta</taxon>
        <taxon>Magnoliopsida</taxon>
        <taxon>eudicotyledons</taxon>
        <taxon>Gunneridae</taxon>
        <taxon>Pentapetalae</taxon>
        <taxon>rosids</taxon>
        <taxon>malvids</taxon>
        <taxon>Malvales</taxon>
        <taxon>Malvaceae</taxon>
        <taxon>Malvoideae</taxon>
        <taxon>Gossypium</taxon>
    </lineage>
</organism>
<dbReference type="EMBL" id="JABEZY010000007">
    <property type="protein sequence ID" value="MBA0742028.1"/>
    <property type="molecule type" value="Genomic_DNA"/>
</dbReference>
<protein>
    <submittedName>
        <fullName evidence="1">Uncharacterized protein</fullName>
    </submittedName>
</protein>
<sequence>MHSSVEGSFSLGDLPIP</sequence>
<proteinExistence type="predicted"/>
<evidence type="ECO:0000313" key="2">
    <source>
        <dbReference type="Proteomes" id="UP000593579"/>
    </source>
</evidence>
<comment type="caution">
    <text evidence="1">The sequence shown here is derived from an EMBL/GenBank/DDBJ whole genome shotgun (WGS) entry which is preliminary data.</text>
</comment>
<accession>A0A7J9C0X8</accession>
<dbReference type="Proteomes" id="UP000593579">
    <property type="component" value="Unassembled WGS sequence"/>
</dbReference>
<evidence type="ECO:0000313" key="1">
    <source>
        <dbReference type="EMBL" id="MBA0742028.1"/>
    </source>
</evidence>
<dbReference type="AlphaFoldDB" id="A0A7J9C0X8"/>
<keyword evidence="2" id="KW-1185">Reference proteome</keyword>
<name>A0A7J9C0X8_GOSGO</name>
<reference evidence="1 2" key="1">
    <citation type="journal article" date="2019" name="Genome Biol. Evol.">
        <title>Insights into the evolution of the New World diploid cottons (Gossypium, subgenus Houzingenia) based on genome sequencing.</title>
        <authorList>
            <person name="Grover C.E."/>
            <person name="Arick M.A. 2nd"/>
            <person name="Thrash A."/>
            <person name="Conover J.L."/>
            <person name="Sanders W.S."/>
            <person name="Peterson D.G."/>
            <person name="Frelichowski J.E."/>
            <person name="Scheffler J.A."/>
            <person name="Scheffler B.E."/>
            <person name="Wendel J.F."/>
        </authorList>
    </citation>
    <scope>NUCLEOTIDE SEQUENCE [LARGE SCALE GENOMIC DNA]</scope>
    <source>
        <strain evidence="1">5</strain>
        <tissue evidence="1">Leaf</tissue>
    </source>
</reference>